<dbReference type="AlphaFoldDB" id="A0A917KDJ8"/>
<dbReference type="PROSITE" id="PS51781">
    <property type="entry name" value="SH3B"/>
    <property type="match status" value="1"/>
</dbReference>
<name>A0A917KDJ8_9BACL</name>
<dbReference type="Proteomes" id="UP000637695">
    <property type="component" value="Unassembled WGS sequence"/>
</dbReference>
<dbReference type="Gene3D" id="2.30.30.40">
    <property type="entry name" value="SH3 Domains"/>
    <property type="match status" value="1"/>
</dbReference>
<comment type="caution">
    <text evidence="4">The sequence shown here is derived from an EMBL/GenBank/DDBJ whole genome shotgun (WGS) entry which is preliminary data.</text>
</comment>
<dbReference type="Gene3D" id="3.40.630.190">
    <property type="entry name" value="LCP protein"/>
    <property type="match status" value="1"/>
</dbReference>
<dbReference type="InterPro" id="IPR004474">
    <property type="entry name" value="LytR_CpsA_psr"/>
</dbReference>
<evidence type="ECO:0000259" key="3">
    <source>
        <dbReference type="PROSITE" id="PS51781"/>
    </source>
</evidence>
<organism evidence="4 5">
    <name type="scientific">Alicyclobacillus cellulosilyticus</name>
    <dbReference type="NCBI Taxonomy" id="1003997"/>
    <lineage>
        <taxon>Bacteria</taxon>
        <taxon>Bacillati</taxon>
        <taxon>Bacillota</taxon>
        <taxon>Bacilli</taxon>
        <taxon>Bacillales</taxon>
        <taxon>Alicyclobacillaceae</taxon>
        <taxon>Alicyclobacillus</taxon>
    </lineage>
</organism>
<protein>
    <recommendedName>
        <fullName evidence="3">SH3b domain-containing protein</fullName>
    </recommendedName>
</protein>
<dbReference type="PANTHER" id="PTHR33392:SF6">
    <property type="entry name" value="POLYISOPRENYL-TEICHOIC ACID--PEPTIDOGLYCAN TEICHOIC ACID TRANSFERASE TAGU"/>
    <property type="match status" value="1"/>
</dbReference>
<keyword evidence="5" id="KW-1185">Reference proteome</keyword>
<dbReference type="NCBIfam" id="TIGR00350">
    <property type="entry name" value="lytR_cpsA_psr"/>
    <property type="match status" value="1"/>
</dbReference>
<proteinExistence type="inferred from homology"/>
<keyword evidence="2" id="KW-1133">Transmembrane helix</keyword>
<reference evidence="4" key="2">
    <citation type="submission" date="2020-09" db="EMBL/GenBank/DDBJ databases">
        <authorList>
            <person name="Sun Q."/>
            <person name="Ohkuma M."/>
        </authorList>
    </citation>
    <scope>NUCLEOTIDE SEQUENCE</scope>
    <source>
        <strain evidence="4">JCM 18487</strain>
    </source>
</reference>
<dbReference type="RefSeq" id="WP_188882698.1">
    <property type="nucleotide sequence ID" value="NZ_BMOY01000031.1"/>
</dbReference>
<dbReference type="Pfam" id="PF03816">
    <property type="entry name" value="LytR_cpsA_psr"/>
    <property type="match status" value="1"/>
</dbReference>
<dbReference type="InterPro" id="IPR050922">
    <property type="entry name" value="LytR/CpsA/Psr_CW_biosynth"/>
</dbReference>
<keyword evidence="2" id="KW-0472">Membrane</keyword>
<dbReference type="Pfam" id="PF08239">
    <property type="entry name" value="SH3_3"/>
    <property type="match status" value="1"/>
</dbReference>
<feature type="domain" description="SH3b" evidence="3">
    <location>
        <begin position="345"/>
        <end position="408"/>
    </location>
</feature>
<dbReference type="SMART" id="SM00287">
    <property type="entry name" value="SH3b"/>
    <property type="match status" value="1"/>
</dbReference>
<evidence type="ECO:0000313" key="5">
    <source>
        <dbReference type="Proteomes" id="UP000637695"/>
    </source>
</evidence>
<keyword evidence="2" id="KW-0812">Transmembrane</keyword>
<feature type="transmembrane region" description="Helical" evidence="2">
    <location>
        <begin position="21"/>
        <end position="42"/>
    </location>
</feature>
<evidence type="ECO:0000313" key="4">
    <source>
        <dbReference type="EMBL" id="GGJ10059.1"/>
    </source>
</evidence>
<reference evidence="4" key="1">
    <citation type="journal article" date="2014" name="Int. J. Syst. Evol. Microbiol.">
        <title>Complete genome sequence of Corynebacterium casei LMG S-19264T (=DSM 44701T), isolated from a smear-ripened cheese.</title>
        <authorList>
            <consortium name="US DOE Joint Genome Institute (JGI-PGF)"/>
            <person name="Walter F."/>
            <person name="Albersmeier A."/>
            <person name="Kalinowski J."/>
            <person name="Ruckert C."/>
        </authorList>
    </citation>
    <scope>NUCLEOTIDE SEQUENCE</scope>
    <source>
        <strain evidence="4">JCM 18487</strain>
    </source>
</reference>
<accession>A0A917KDJ8</accession>
<dbReference type="InterPro" id="IPR003646">
    <property type="entry name" value="SH3-like_bac-type"/>
</dbReference>
<dbReference type="EMBL" id="BMOY01000031">
    <property type="protein sequence ID" value="GGJ10059.1"/>
    <property type="molecule type" value="Genomic_DNA"/>
</dbReference>
<evidence type="ECO:0000256" key="1">
    <source>
        <dbReference type="ARBA" id="ARBA00006068"/>
    </source>
</evidence>
<evidence type="ECO:0000256" key="2">
    <source>
        <dbReference type="SAM" id="Phobius"/>
    </source>
</evidence>
<gene>
    <name evidence="4" type="ORF">GCM10010885_19030</name>
</gene>
<comment type="similarity">
    <text evidence="1">Belongs to the LytR/CpsA/Psr (LCP) family.</text>
</comment>
<dbReference type="PANTHER" id="PTHR33392">
    <property type="entry name" value="POLYISOPRENYL-TEICHOIC ACID--PEPTIDOGLYCAN TEICHOIC ACID TRANSFERASE TAGU"/>
    <property type="match status" value="1"/>
</dbReference>
<sequence>MAKRPVKPPAIDPIQARKRQRWVWAALPACLLVAGGGMYYVMSQPLSAMPPGVNPFHPYPEPHGRTNILLIGTDTRPGETGGNTDVLIVCSIDNAHQRIELLSIPRDTRVQYPDGHYDKINASLDIGGPNLTLSLVEQLLQMRIDSYALTHFGGLVDIINTIGGITINVPEPMHYNTGDKQYGIIDLNPGVQTLTGEQALGFVRFRNDPLGDIGRTERQQQFLTALAHKLLQPQNIPRLPILVQEFWHTIDTNMSMLDILGVAYHAGQFKHYRIIHETLPGSFETLNGISYWLVNPLQAKWVAKQFFDKGVVQANPIQTPSYTETWTPPVSAASGGAQSGAAGGGGTQKVTTMSVHVRSGPGTNYPVIGSLDGGTVVTVIHTRGTWDQVALADGRTGYVAAWLLKPTA</sequence>